<name>A0A397V3F9_9GLOM</name>
<keyword evidence="2" id="KW-1133">Transmembrane helix</keyword>
<comment type="caution">
    <text evidence="3">The sequence shown here is derived from an EMBL/GenBank/DDBJ whole genome shotgun (WGS) entry which is preliminary data.</text>
</comment>
<keyword evidence="2" id="KW-0812">Transmembrane</keyword>
<keyword evidence="4" id="KW-1185">Reference proteome</keyword>
<feature type="compositionally biased region" description="Low complexity" evidence="1">
    <location>
        <begin position="120"/>
        <end position="145"/>
    </location>
</feature>
<evidence type="ECO:0000256" key="2">
    <source>
        <dbReference type="SAM" id="Phobius"/>
    </source>
</evidence>
<feature type="region of interest" description="Disordered" evidence="1">
    <location>
        <begin position="118"/>
        <end position="145"/>
    </location>
</feature>
<dbReference type="Proteomes" id="UP000266673">
    <property type="component" value="Unassembled WGS sequence"/>
</dbReference>
<evidence type="ECO:0000313" key="3">
    <source>
        <dbReference type="EMBL" id="RIB16148.1"/>
    </source>
</evidence>
<reference evidence="3 4" key="1">
    <citation type="submission" date="2018-06" db="EMBL/GenBank/DDBJ databases">
        <title>Comparative genomics reveals the genomic features of Rhizophagus irregularis, R. cerebriforme, R. diaphanum and Gigaspora rosea, and their symbiotic lifestyle signature.</title>
        <authorList>
            <person name="Morin E."/>
            <person name="San Clemente H."/>
            <person name="Chen E.C.H."/>
            <person name="De La Providencia I."/>
            <person name="Hainaut M."/>
            <person name="Kuo A."/>
            <person name="Kohler A."/>
            <person name="Murat C."/>
            <person name="Tang N."/>
            <person name="Roy S."/>
            <person name="Loubradou J."/>
            <person name="Henrissat B."/>
            <person name="Grigoriev I.V."/>
            <person name="Corradi N."/>
            <person name="Roux C."/>
            <person name="Martin F.M."/>
        </authorList>
    </citation>
    <scope>NUCLEOTIDE SEQUENCE [LARGE SCALE GENOMIC DNA]</scope>
    <source>
        <strain evidence="3 4">DAOM 194757</strain>
    </source>
</reference>
<dbReference type="AlphaFoldDB" id="A0A397V3F9"/>
<protein>
    <submittedName>
        <fullName evidence="3">Uncharacterized protein</fullName>
    </submittedName>
</protein>
<organism evidence="3 4">
    <name type="scientific">Gigaspora rosea</name>
    <dbReference type="NCBI Taxonomy" id="44941"/>
    <lineage>
        <taxon>Eukaryota</taxon>
        <taxon>Fungi</taxon>
        <taxon>Fungi incertae sedis</taxon>
        <taxon>Mucoromycota</taxon>
        <taxon>Glomeromycotina</taxon>
        <taxon>Glomeromycetes</taxon>
        <taxon>Diversisporales</taxon>
        <taxon>Gigasporaceae</taxon>
        <taxon>Gigaspora</taxon>
    </lineage>
</organism>
<gene>
    <name evidence="3" type="ORF">C2G38_2143233</name>
</gene>
<dbReference type="EMBL" id="QKWP01000698">
    <property type="protein sequence ID" value="RIB16148.1"/>
    <property type="molecule type" value="Genomic_DNA"/>
</dbReference>
<accession>A0A397V3F9</accession>
<keyword evidence="2" id="KW-0472">Membrane</keyword>
<feature type="transmembrane region" description="Helical" evidence="2">
    <location>
        <begin position="12"/>
        <end position="34"/>
    </location>
</feature>
<evidence type="ECO:0000313" key="4">
    <source>
        <dbReference type="Proteomes" id="UP000266673"/>
    </source>
</evidence>
<proteinExistence type="predicted"/>
<sequence>MSSINVSEIAPFLAFVLIMMFAEKIPVHLIFVAMCSVTYVVRQQLTAELDARMERLTADLTSRDATIVVEGQRILTMVNTVIETINEITTNYESLRDQLDQITETGSVAPLISEQFAGPSVSTSNFSRRSSGSSLGSSSGSSQLSFSDITSTTRNHFKYFLFATVMKTKKLLNKESSGHLATLFSRKFQTLLKLDFVDRLDLDDLGDGGDSMS</sequence>
<evidence type="ECO:0000256" key="1">
    <source>
        <dbReference type="SAM" id="MobiDB-lite"/>
    </source>
</evidence>